<dbReference type="Gene3D" id="3.50.50.60">
    <property type="entry name" value="FAD/NAD(P)-binding domain"/>
    <property type="match status" value="1"/>
</dbReference>
<reference evidence="3 4" key="1">
    <citation type="submission" date="2014-10" db="EMBL/GenBank/DDBJ databases">
        <title>Pan-genome analysis of Brazilian lineage A amoebal mimiviruses.</title>
        <authorList>
            <person name="Assis F.L."/>
            <person name="Abrahao J.S."/>
            <person name="Kroon E.G."/>
            <person name="Dornas F.P."/>
            <person name="Andrade K.R."/>
            <person name="Borato P.V.M."/>
            <person name="Pilotto M.R."/>
            <person name="Benamar S."/>
            <person name="LaScola B."/>
            <person name="Colson P."/>
        </authorList>
    </citation>
    <scope>NUCLEOTIDE SEQUENCE [LARGE SCALE GENOMIC DNA]</scope>
    <source>
        <strain evidence="3 4">Oyster</strain>
    </source>
</reference>
<evidence type="ECO:0000259" key="2">
    <source>
        <dbReference type="Pfam" id="PF01593"/>
    </source>
</evidence>
<name>A0A0G2Y022_MIMIV</name>
<evidence type="ECO:0000313" key="4">
    <source>
        <dbReference type="Proteomes" id="UP000241474"/>
    </source>
</evidence>
<evidence type="ECO:0000256" key="1">
    <source>
        <dbReference type="ARBA" id="ARBA00005995"/>
    </source>
</evidence>
<protein>
    <submittedName>
        <fullName evidence="3">Putative amine oxidase</fullName>
    </submittedName>
</protein>
<comment type="similarity">
    <text evidence="1">Belongs to the flavin monoamine oxidase family.</text>
</comment>
<dbReference type="Pfam" id="PF01593">
    <property type="entry name" value="Amino_oxidase"/>
    <property type="match status" value="1"/>
</dbReference>
<dbReference type="EMBL" id="KM982401">
    <property type="protein sequence ID" value="AKI78945.1"/>
    <property type="molecule type" value="Genomic_DNA"/>
</dbReference>
<dbReference type="InterPro" id="IPR002937">
    <property type="entry name" value="Amino_oxidase"/>
</dbReference>
<dbReference type="InterPro" id="IPR036188">
    <property type="entry name" value="FAD/NAD-bd_sf"/>
</dbReference>
<organism evidence="3 4">
    <name type="scientific">Acanthamoeba polyphaga mimivirus</name>
    <name type="common">APMV</name>
    <dbReference type="NCBI Taxonomy" id="212035"/>
    <lineage>
        <taxon>Viruses</taxon>
        <taxon>Varidnaviria</taxon>
        <taxon>Bamfordvirae</taxon>
        <taxon>Nucleocytoviricota</taxon>
        <taxon>Megaviricetes</taxon>
        <taxon>Imitervirales</taxon>
        <taxon>Mimiviridae</taxon>
        <taxon>Megamimivirinae</taxon>
        <taxon>Mimivirus</taxon>
        <taxon>Mimivirus bradfordmassiliense</taxon>
    </lineage>
</organism>
<dbReference type="PANTHER" id="PTHR43563">
    <property type="entry name" value="AMINE OXIDASE"/>
    <property type="match status" value="1"/>
</dbReference>
<proteinExistence type="inferred from homology"/>
<accession>A0A0G2Y022</accession>
<dbReference type="PANTHER" id="PTHR43563:SF1">
    <property type="entry name" value="AMINE OXIDASE [FLAVIN-CONTAINING] B"/>
    <property type="match status" value="1"/>
</dbReference>
<dbReference type="InterPro" id="IPR050703">
    <property type="entry name" value="Flavin_MAO"/>
</dbReference>
<sequence length="509" mass="56760">MRSSFSKCKVNTCNPSNCLEVDILIVGGGASGIYSAWRLSQTYPNKKVLVIEEKSYLGGRLESVYFGNEKIYAEVGGMRTFPSIDLYVTAVIKKLKLQSIPVPYIEPDNIAYVKNTRLTVEATSIGPSSNPEKQKLIQLYKIPPDEQNISTNNIIYAAAVRAAPTFPEDWRTVYDYPELNNETFSEMLSEQGVSANTQQVFEVFSGYSFFISQRLAASTGIRENVSISGEGQQHFVVGGYSSIVFGMADETFCNPNYQLFLNTSIKKITPSNSPNGLHTSILVDTLTGLPITIKSESIILSVPKDSLNRIVAPITSNTIETMNSLTDWRAFKAFLLVDQATYQLISMNGHMKGRGISDLPARQIWAYSGNPPCVLIYCDNAYADFWKKYINDEINNCFPKFHDPCANKPLVSELKRQIGIIYSVDPSKIVVNKILYKYWYAGAYFSKPSDIPKLFEEVQTPLGPEYSVYLVGSDISVSQGWVDGALNTADNLLVKYYGVTSILDENKLY</sequence>
<feature type="domain" description="Amine oxidase" evidence="2">
    <location>
        <begin position="31"/>
        <end position="489"/>
    </location>
</feature>
<evidence type="ECO:0000313" key="3">
    <source>
        <dbReference type="EMBL" id="AKI78945.1"/>
    </source>
</evidence>
<dbReference type="SUPFAM" id="SSF51905">
    <property type="entry name" value="FAD/NAD(P)-binding domain"/>
    <property type="match status" value="1"/>
</dbReference>
<dbReference type="GO" id="GO:0016491">
    <property type="term" value="F:oxidoreductase activity"/>
    <property type="evidence" value="ECO:0007669"/>
    <property type="project" value="InterPro"/>
</dbReference>
<organismHost>
    <name type="scientific">Acanthamoeba polyphaga</name>
    <name type="common">Amoeba</name>
    <dbReference type="NCBI Taxonomy" id="5757"/>
</organismHost>
<dbReference type="Proteomes" id="UP000241474">
    <property type="component" value="Segment"/>
</dbReference>